<evidence type="ECO:0000256" key="5">
    <source>
        <dbReference type="HAMAP-Rule" id="MF_00402"/>
    </source>
</evidence>
<name>A0A1I1D2F9_BREAD</name>
<dbReference type="InterPro" id="IPR038657">
    <property type="entry name" value="Ribosomal_bL19_sf"/>
</dbReference>
<dbReference type="GO" id="GO:0022625">
    <property type="term" value="C:cytosolic large ribosomal subunit"/>
    <property type="evidence" value="ECO:0007669"/>
    <property type="project" value="TreeGrafter"/>
</dbReference>
<dbReference type="PRINTS" id="PR00061">
    <property type="entry name" value="RIBOSOMALL19"/>
</dbReference>
<evidence type="ECO:0000256" key="3">
    <source>
        <dbReference type="ARBA" id="ARBA00023274"/>
    </source>
</evidence>
<evidence type="ECO:0000256" key="6">
    <source>
        <dbReference type="RuleBase" id="RU000559"/>
    </source>
</evidence>
<dbReference type="InterPro" id="IPR018257">
    <property type="entry name" value="Ribosomal_bL19_CS"/>
</dbReference>
<keyword evidence="3 5" id="KW-0687">Ribonucleoprotein</keyword>
<dbReference type="Pfam" id="PF01245">
    <property type="entry name" value="Ribosomal_L19"/>
    <property type="match status" value="1"/>
</dbReference>
<keyword evidence="8" id="KW-1185">Reference proteome</keyword>
<evidence type="ECO:0000313" key="8">
    <source>
        <dbReference type="Proteomes" id="UP000240042"/>
    </source>
</evidence>
<proteinExistence type="inferred from homology"/>
<dbReference type="AlphaFoldDB" id="A0A1I1D2F9"/>
<dbReference type="SUPFAM" id="SSF50104">
    <property type="entry name" value="Translation proteins SH3-like domain"/>
    <property type="match status" value="1"/>
</dbReference>
<keyword evidence="2 5" id="KW-0689">Ribosomal protein</keyword>
<dbReference type="GO" id="GO:0003735">
    <property type="term" value="F:structural constituent of ribosome"/>
    <property type="evidence" value="ECO:0007669"/>
    <property type="project" value="InterPro"/>
</dbReference>
<dbReference type="NCBIfam" id="TIGR01024">
    <property type="entry name" value="rplS_bact"/>
    <property type="match status" value="1"/>
</dbReference>
<dbReference type="GO" id="GO:0006412">
    <property type="term" value="P:translation"/>
    <property type="evidence" value="ECO:0007669"/>
    <property type="project" value="UniProtKB-UniRule"/>
</dbReference>
<dbReference type="Proteomes" id="UP000240042">
    <property type="component" value="Unassembled WGS sequence"/>
</dbReference>
<gene>
    <name evidence="5" type="primary">rplS</name>
    <name evidence="7" type="ORF">SAMN02745150_00044</name>
</gene>
<dbReference type="InterPro" id="IPR001857">
    <property type="entry name" value="Ribosomal_bL19"/>
</dbReference>
<dbReference type="PANTHER" id="PTHR15680">
    <property type="entry name" value="RIBOSOMAL PROTEIN L19"/>
    <property type="match status" value="1"/>
</dbReference>
<protein>
    <recommendedName>
        <fullName evidence="4 5">Large ribosomal subunit protein bL19</fullName>
    </recommendedName>
</protein>
<comment type="function">
    <text evidence="5 6">This protein is located at the 30S-50S ribosomal subunit interface and may play a role in the structure and function of the aminoacyl-tRNA binding site.</text>
</comment>
<accession>A0A1I1D2F9</accession>
<comment type="similarity">
    <text evidence="1 5 6">Belongs to the bacterial ribosomal protein bL19 family.</text>
</comment>
<evidence type="ECO:0000256" key="1">
    <source>
        <dbReference type="ARBA" id="ARBA00005781"/>
    </source>
</evidence>
<evidence type="ECO:0000256" key="4">
    <source>
        <dbReference type="ARBA" id="ARBA00035171"/>
    </source>
</evidence>
<evidence type="ECO:0000313" key="7">
    <source>
        <dbReference type="EMBL" id="SFB67288.1"/>
    </source>
</evidence>
<dbReference type="PROSITE" id="PS01015">
    <property type="entry name" value="RIBOSOMAL_L19"/>
    <property type="match status" value="1"/>
</dbReference>
<dbReference type="PIRSF" id="PIRSF002191">
    <property type="entry name" value="Ribosomal_L19"/>
    <property type="match status" value="1"/>
</dbReference>
<dbReference type="EMBL" id="FOKY01000001">
    <property type="protein sequence ID" value="SFB67288.1"/>
    <property type="molecule type" value="Genomic_DNA"/>
</dbReference>
<dbReference type="InterPro" id="IPR008991">
    <property type="entry name" value="Translation_prot_SH3-like_sf"/>
</dbReference>
<dbReference type="Gene3D" id="2.30.30.790">
    <property type="match status" value="1"/>
</dbReference>
<dbReference type="PANTHER" id="PTHR15680:SF9">
    <property type="entry name" value="LARGE RIBOSOMAL SUBUNIT PROTEIN BL19M"/>
    <property type="match status" value="1"/>
</dbReference>
<dbReference type="STRING" id="34097.SAMN02745150_00044"/>
<organism evidence="7 8">
    <name type="scientific">Brevinema andersonii</name>
    <dbReference type="NCBI Taxonomy" id="34097"/>
    <lineage>
        <taxon>Bacteria</taxon>
        <taxon>Pseudomonadati</taxon>
        <taxon>Spirochaetota</taxon>
        <taxon>Spirochaetia</taxon>
        <taxon>Brevinematales</taxon>
        <taxon>Brevinemataceae</taxon>
        <taxon>Brevinema</taxon>
    </lineage>
</organism>
<reference evidence="8" key="1">
    <citation type="submission" date="2016-10" db="EMBL/GenBank/DDBJ databases">
        <authorList>
            <person name="Varghese N."/>
            <person name="Submissions S."/>
        </authorList>
    </citation>
    <scope>NUCLEOTIDE SEQUENCE [LARGE SCALE GENOMIC DNA]</scope>
    <source>
        <strain evidence="8">ATCC 43811</strain>
    </source>
</reference>
<evidence type="ECO:0000256" key="2">
    <source>
        <dbReference type="ARBA" id="ARBA00022980"/>
    </source>
</evidence>
<sequence>MTNESENIINEESTDNISTDVNQTQKQIVKIKNTMHDIEKMLLEEQNNSNKFPNFRVGDTIKVSVRIKEGTKERIQIYEGVVICFKHGMNRKTFMVRRVTSGISIERVFSFHSPYLASIEIVRKAKVRRAKLYFLRGRFGKAARLKELALKKGENKLIK</sequence>
<dbReference type="HAMAP" id="MF_00402">
    <property type="entry name" value="Ribosomal_bL19"/>
    <property type="match status" value="1"/>
</dbReference>